<dbReference type="EMBL" id="NCKW01006398">
    <property type="protein sequence ID" value="POM71857.1"/>
    <property type="molecule type" value="Genomic_DNA"/>
</dbReference>
<evidence type="ECO:0000256" key="1">
    <source>
        <dbReference type="SAM" id="Phobius"/>
    </source>
</evidence>
<gene>
    <name evidence="2" type="ORF">PHPALM_11514</name>
</gene>
<keyword evidence="1" id="KW-0812">Transmembrane</keyword>
<organism evidence="2 3">
    <name type="scientific">Phytophthora palmivora</name>
    <dbReference type="NCBI Taxonomy" id="4796"/>
    <lineage>
        <taxon>Eukaryota</taxon>
        <taxon>Sar</taxon>
        <taxon>Stramenopiles</taxon>
        <taxon>Oomycota</taxon>
        <taxon>Peronosporomycetes</taxon>
        <taxon>Peronosporales</taxon>
        <taxon>Peronosporaceae</taxon>
        <taxon>Phytophthora</taxon>
    </lineage>
</organism>
<evidence type="ECO:0000313" key="2">
    <source>
        <dbReference type="EMBL" id="POM71857.1"/>
    </source>
</evidence>
<feature type="transmembrane region" description="Helical" evidence="1">
    <location>
        <begin position="57"/>
        <end position="74"/>
    </location>
</feature>
<proteinExistence type="predicted"/>
<reference evidence="2 3" key="1">
    <citation type="journal article" date="2017" name="Genome Biol. Evol.">
        <title>Phytophthora megakarya and P. palmivora, closely related causal agents of cacao black pod rot, underwent increases in genome sizes and gene numbers by different mechanisms.</title>
        <authorList>
            <person name="Ali S.S."/>
            <person name="Shao J."/>
            <person name="Lary D.J."/>
            <person name="Kronmiller B."/>
            <person name="Shen D."/>
            <person name="Strem M.D."/>
            <person name="Amoako-Attah I."/>
            <person name="Akrofi A.Y."/>
            <person name="Begoude B.A."/>
            <person name="Ten Hoopen G.M."/>
            <person name="Coulibaly K."/>
            <person name="Kebe B.I."/>
            <person name="Melnick R.L."/>
            <person name="Guiltinan M.J."/>
            <person name="Tyler B.M."/>
            <person name="Meinhardt L.W."/>
            <person name="Bailey B.A."/>
        </authorList>
    </citation>
    <scope>NUCLEOTIDE SEQUENCE [LARGE SCALE GENOMIC DNA]</scope>
    <source>
        <strain evidence="3">sbr112.9</strain>
    </source>
</reference>
<name>A0A2P4Y220_9STRA</name>
<keyword evidence="3" id="KW-1185">Reference proteome</keyword>
<dbReference type="AlphaFoldDB" id="A0A2P4Y220"/>
<sequence>MNPQGQSALNRVQSGMNLEKQERYPTTNIPLWRQNTVTLGKNTNNRLEVSWKQLKEWVGSFMAVGQCITPFLYYQVYKRGCLLLKYPKMSMSSIYTYALGPASYTLYEGCPGVYLSRVHRRMMAHSTN</sequence>
<dbReference type="OrthoDB" id="118453at2759"/>
<keyword evidence="1" id="KW-0472">Membrane</keyword>
<dbReference type="Proteomes" id="UP000237271">
    <property type="component" value="Unassembled WGS sequence"/>
</dbReference>
<accession>A0A2P4Y220</accession>
<protein>
    <submittedName>
        <fullName evidence="2">Uncharacterized protein</fullName>
    </submittedName>
</protein>
<feature type="transmembrane region" description="Helical" evidence="1">
    <location>
        <begin position="94"/>
        <end position="115"/>
    </location>
</feature>
<evidence type="ECO:0000313" key="3">
    <source>
        <dbReference type="Proteomes" id="UP000237271"/>
    </source>
</evidence>
<keyword evidence="1" id="KW-1133">Transmembrane helix</keyword>
<comment type="caution">
    <text evidence="2">The sequence shown here is derived from an EMBL/GenBank/DDBJ whole genome shotgun (WGS) entry which is preliminary data.</text>
</comment>